<evidence type="ECO:0000256" key="2">
    <source>
        <dbReference type="SAM" id="MobiDB-lite"/>
    </source>
</evidence>
<feature type="region of interest" description="Disordered" evidence="2">
    <location>
        <begin position="1"/>
        <end position="119"/>
    </location>
</feature>
<evidence type="ECO:0000313" key="3">
    <source>
        <dbReference type="EMBL" id="WAR00820.1"/>
    </source>
</evidence>
<name>A0ABY7DVZ7_MYAAR</name>
<organism evidence="3 4">
    <name type="scientific">Mya arenaria</name>
    <name type="common">Soft-shell clam</name>
    <dbReference type="NCBI Taxonomy" id="6604"/>
    <lineage>
        <taxon>Eukaryota</taxon>
        <taxon>Metazoa</taxon>
        <taxon>Spiralia</taxon>
        <taxon>Lophotrochozoa</taxon>
        <taxon>Mollusca</taxon>
        <taxon>Bivalvia</taxon>
        <taxon>Autobranchia</taxon>
        <taxon>Heteroconchia</taxon>
        <taxon>Euheterodonta</taxon>
        <taxon>Imparidentia</taxon>
        <taxon>Neoheterodontei</taxon>
        <taxon>Myida</taxon>
        <taxon>Myoidea</taxon>
        <taxon>Myidae</taxon>
        <taxon>Mya</taxon>
    </lineage>
</organism>
<protein>
    <submittedName>
        <fullName evidence="3">Uncharacterized protein</fullName>
    </submittedName>
</protein>
<feature type="coiled-coil region" evidence="1">
    <location>
        <begin position="183"/>
        <end position="313"/>
    </location>
</feature>
<keyword evidence="1" id="KW-0175">Coiled coil</keyword>
<feature type="coiled-coil region" evidence="1">
    <location>
        <begin position="377"/>
        <end position="481"/>
    </location>
</feature>
<evidence type="ECO:0000313" key="4">
    <source>
        <dbReference type="Proteomes" id="UP001164746"/>
    </source>
</evidence>
<keyword evidence="4" id="KW-1185">Reference proteome</keyword>
<dbReference type="EMBL" id="CP111014">
    <property type="protein sequence ID" value="WAR00820.1"/>
    <property type="molecule type" value="Genomic_DNA"/>
</dbReference>
<feature type="compositionally biased region" description="Low complexity" evidence="2">
    <location>
        <begin position="82"/>
        <end position="94"/>
    </location>
</feature>
<sequence length="533" mass="61001">MSEVDKISEPIGVQSAEVLGWTKSLRDRTPSPGRAKARSRSPSPAHKSARSRTPRKGTVPSSPGVLMMEIPKPKTSKVPKMSQSQKLSQSAKLSSTRKSDNALRRSTGGVASSLTAKKATDMHPMMSAEAERMLAKLRSMQSEMEGLEVENRRKESSIGLVSREKEHMAEKLREEEEARARDKRMLMDEVIELKKTMARLESDVSYKDSQLLDARNELDKSATALKNAETKIVTLKSQLEQRIEQHKMTQISLDEKRSEQLSLETQLRTTEEKYYNSTVNLQDKVVADLRDEIRDLRQKMKEAELTAEQERHLRTKMSDDSSTIIRENATLHQQVVEVTKQLEREKNFRDEIESRHQADISEMVSGKGREKELRFEIEYMREQLNKEAERIKHLQEQLSFKESTSTQQELQLNTARSRVTEISSMHEALEKENTHLRKDKALLVDHVADIQKKLESKNEEAVCLRSEVISLESRVQELEQLTTHEFSSQSQKWGEFEKLAESMRTLSHTMATSRPSRSPGNTLSSTASRPLQF</sequence>
<gene>
    <name evidence="3" type="ORF">MAR_025192</name>
</gene>
<feature type="coiled-coil region" evidence="1">
    <location>
        <begin position="130"/>
        <end position="157"/>
    </location>
</feature>
<dbReference type="Proteomes" id="UP001164746">
    <property type="component" value="Chromosome 3"/>
</dbReference>
<feature type="region of interest" description="Disordered" evidence="2">
    <location>
        <begin position="507"/>
        <end position="533"/>
    </location>
</feature>
<reference evidence="3" key="1">
    <citation type="submission" date="2022-11" db="EMBL/GenBank/DDBJ databases">
        <title>Centuries of genome instability and evolution in soft-shell clam transmissible cancer (bioRxiv).</title>
        <authorList>
            <person name="Hart S.F.M."/>
            <person name="Yonemitsu M.A."/>
            <person name="Giersch R.M."/>
            <person name="Beal B.F."/>
            <person name="Arriagada G."/>
            <person name="Davis B.W."/>
            <person name="Ostrander E.A."/>
            <person name="Goff S.P."/>
            <person name="Metzger M.J."/>
        </authorList>
    </citation>
    <scope>NUCLEOTIDE SEQUENCE</scope>
    <source>
        <strain evidence="3">MELC-2E11</strain>
        <tissue evidence="3">Siphon/mantle</tissue>
    </source>
</reference>
<accession>A0ABY7DVZ7</accession>
<evidence type="ECO:0000256" key="1">
    <source>
        <dbReference type="SAM" id="Coils"/>
    </source>
</evidence>
<proteinExistence type="predicted"/>